<keyword evidence="3" id="KW-1185">Reference proteome</keyword>
<protein>
    <submittedName>
        <fullName evidence="2">Short-chain dehydrogenase/reductase family protein</fullName>
    </submittedName>
</protein>
<dbReference type="PANTHER" id="PTHR43157:SF61">
    <property type="entry name" value="DEHYDROGENASE_REDUCTASE FAMILY PROTEIN, PUTATIVE (AFU_ORTHOLOGUE AFUA_3G01250)-RELATED"/>
    <property type="match status" value="1"/>
</dbReference>
<dbReference type="InterPro" id="IPR002347">
    <property type="entry name" value="SDR_fam"/>
</dbReference>
<proteinExistence type="predicted"/>
<gene>
    <name evidence="2" type="ORF">F5X68DRAFT_271034</name>
</gene>
<comment type="caution">
    <text evidence="2">The sequence shown here is derived from an EMBL/GenBank/DDBJ whole genome shotgun (WGS) entry which is preliminary data.</text>
</comment>
<sequence length="325" mass="35176">MSEPLDLPILLSEEACAGRVYIVTGSNTGIGYEAAKHLVNFNSAKVIIAVRNVKSGEEAKARIEESTGKTGIAEVWELDLASYASTKAFAKRALGLERIDALIENAGVGIGRESQSEGHPTTYTVNIYSTFLLAILLLPKMSEDAKRLGTQPHISIVTSTLAFQFEQAWMAIKDTPNPTAVTANNEAFDSIALYTASKLFEMFALRQLTSLVPFSRTGVVLNLICPGLCKTDLSRHGSQEFKDNIKKMHEDWGRTAEQGSRTLLFGADAGAESYGKLTADGEIRDESFTPAWIAGDEGADGRKKVWDDVAAQLEIAEPGCLAKVL</sequence>
<dbReference type="InterPro" id="IPR036291">
    <property type="entry name" value="NAD(P)-bd_dom_sf"/>
</dbReference>
<dbReference type="Gene3D" id="3.40.50.720">
    <property type="entry name" value="NAD(P)-binding Rossmann-like Domain"/>
    <property type="match status" value="1"/>
</dbReference>
<dbReference type="PANTHER" id="PTHR43157">
    <property type="entry name" value="PHOSPHATIDYLINOSITOL-GLYCAN BIOSYNTHESIS CLASS F PROTEIN-RELATED"/>
    <property type="match status" value="1"/>
</dbReference>
<accession>A0A9P9A4J5</accession>
<dbReference type="AlphaFoldDB" id="A0A9P9A4J5"/>
<dbReference type="SUPFAM" id="SSF51735">
    <property type="entry name" value="NAD(P)-binding Rossmann-fold domains"/>
    <property type="match status" value="1"/>
</dbReference>
<dbReference type="Pfam" id="PF00106">
    <property type="entry name" value="adh_short"/>
    <property type="match status" value="1"/>
</dbReference>
<evidence type="ECO:0000256" key="1">
    <source>
        <dbReference type="ARBA" id="ARBA00023002"/>
    </source>
</evidence>
<reference evidence="2" key="1">
    <citation type="journal article" date="2021" name="Nat. Commun.">
        <title>Genetic determinants of endophytism in the Arabidopsis root mycobiome.</title>
        <authorList>
            <person name="Mesny F."/>
            <person name="Miyauchi S."/>
            <person name="Thiergart T."/>
            <person name="Pickel B."/>
            <person name="Atanasova L."/>
            <person name="Karlsson M."/>
            <person name="Huettel B."/>
            <person name="Barry K.W."/>
            <person name="Haridas S."/>
            <person name="Chen C."/>
            <person name="Bauer D."/>
            <person name="Andreopoulos W."/>
            <person name="Pangilinan J."/>
            <person name="LaButti K."/>
            <person name="Riley R."/>
            <person name="Lipzen A."/>
            <person name="Clum A."/>
            <person name="Drula E."/>
            <person name="Henrissat B."/>
            <person name="Kohler A."/>
            <person name="Grigoriev I.V."/>
            <person name="Martin F.M."/>
            <person name="Hacquard S."/>
        </authorList>
    </citation>
    <scope>NUCLEOTIDE SEQUENCE</scope>
    <source>
        <strain evidence="2">MPI-SDFR-AT-0117</strain>
    </source>
</reference>
<keyword evidence="1" id="KW-0560">Oxidoreductase</keyword>
<evidence type="ECO:0000313" key="3">
    <source>
        <dbReference type="Proteomes" id="UP000770015"/>
    </source>
</evidence>
<organism evidence="2 3">
    <name type="scientific">Plectosphaerella plurivora</name>
    <dbReference type="NCBI Taxonomy" id="936078"/>
    <lineage>
        <taxon>Eukaryota</taxon>
        <taxon>Fungi</taxon>
        <taxon>Dikarya</taxon>
        <taxon>Ascomycota</taxon>
        <taxon>Pezizomycotina</taxon>
        <taxon>Sordariomycetes</taxon>
        <taxon>Hypocreomycetidae</taxon>
        <taxon>Glomerellales</taxon>
        <taxon>Plectosphaerellaceae</taxon>
        <taxon>Plectosphaerella</taxon>
    </lineage>
</organism>
<dbReference type="EMBL" id="JAGSXJ010000031">
    <property type="protein sequence ID" value="KAH6669741.1"/>
    <property type="molecule type" value="Genomic_DNA"/>
</dbReference>
<name>A0A9P9A4J5_9PEZI</name>
<dbReference type="Proteomes" id="UP000770015">
    <property type="component" value="Unassembled WGS sequence"/>
</dbReference>
<evidence type="ECO:0000313" key="2">
    <source>
        <dbReference type="EMBL" id="KAH6669741.1"/>
    </source>
</evidence>
<dbReference type="OrthoDB" id="542013at2759"/>
<dbReference type="PRINTS" id="PR00081">
    <property type="entry name" value="GDHRDH"/>
</dbReference>
<dbReference type="GO" id="GO:0016491">
    <property type="term" value="F:oxidoreductase activity"/>
    <property type="evidence" value="ECO:0007669"/>
    <property type="project" value="UniProtKB-KW"/>
</dbReference>